<reference evidence="6 7" key="1">
    <citation type="submission" date="2024-03" db="EMBL/GenBank/DDBJ databases">
        <title>Aureococcus anophagefferens CCMP1851 and Kratosvirus quantuckense: Draft genome of a second virus-susceptible host strain in the model system.</title>
        <authorList>
            <person name="Chase E."/>
            <person name="Truchon A.R."/>
            <person name="Schepens W."/>
            <person name="Wilhelm S.W."/>
        </authorList>
    </citation>
    <scope>NUCLEOTIDE SEQUENCE [LARGE SCALE GENOMIC DNA]</scope>
    <source>
        <strain evidence="6 7">CCMP1851</strain>
    </source>
</reference>
<evidence type="ECO:0000313" key="7">
    <source>
        <dbReference type="Proteomes" id="UP001363151"/>
    </source>
</evidence>
<sequence length="310" mass="33273">MAAPPCDAGWSRALYDSACAACEAAPGDAPLAPALAKSLGVPYEALSSLWHQMHSARVRKSAHGHRERAGEYAAAWAGGESLPSIASRVGFPPFLVARLVVEGALGLRRADVGDVVRAPARIADARLRRDVEACAATDAHCAPRHDAARRAVGVEYELLLRGALERVGAPFEHEDDLRGRGFSKTPDVHLVVPLGFLRPPRPDDARPRLSVVNWVDSKAMFGSPAAYGGDHRAQLLGYVNRLGAGAVVYWFGFCDELQDLDDDVLLLRDWPPPGALFWPDARPCAPPAVAAPTQRPIDAYFPRARAATAT</sequence>
<dbReference type="Proteomes" id="UP001363151">
    <property type="component" value="Unassembled WGS sequence"/>
</dbReference>
<organism evidence="6 7">
    <name type="scientific">Aureococcus anophagefferens</name>
    <name type="common">Harmful bloom alga</name>
    <dbReference type="NCBI Taxonomy" id="44056"/>
    <lineage>
        <taxon>Eukaryota</taxon>
        <taxon>Sar</taxon>
        <taxon>Stramenopiles</taxon>
        <taxon>Ochrophyta</taxon>
        <taxon>Pelagophyceae</taxon>
        <taxon>Pelagomonadales</taxon>
        <taxon>Pelagomonadaceae</taxon>
        <taxon>Aureococcus</taxon>
    </lineage>
</organism>
<dbReference type="Pfam" id="PF14811">
    <property type="entry name" value="TPD"/>
    <property type="match status" value="1"/>
</dbReference>
<comment type="caution">
    <text evidence="6">The sequence shown here is derived from an EMBL/GenBank/DDBJ whole genome shotgun (WGS) entry which is preliminary data.</text>
</comment>
<keyword evidence="4" id="KW-0539">Nucleus</keyword>
<comment type="subcellular location">
    <subcellularLocation>
        <location evidence="2">Cytoplasm</location>
    </subcellularLocation>
    <subcellularLocation>
        <location evidence="1">Nucleus</location>
    </subcellularLocation>
</comment>
<evidence type="ECO:0000256" key="2">
    <source>
        <dbReference type="ARBA" id="ARBA00004496"/>
    </source>
</evidence>
<accession>A0ABR1FYH0</accession>
<dbReference type="PANTHER" id="PTHR31661:SF1">
    <property type="entry name" value="CDAN1-INTERACTING NUCLEASE 1"/>
    <property type="match status" value="1"/>
</dbReference>
<keyword evidence="3" id="KW-0963">Cytoplasm</keyword>
<keyword evidence="7" id="KW-1185">Reference proteome</keyword>
<dbReference type="PANTHER" id="PTHR31661">
    <property type="entry name" value="SIMILAR TO CDNA SEQUENCE BC052040"/>
    <property type="match status" value="1"/>
</dbReference>
<evidence type="ECO:0000256" key="1">
    <source>
        <dbReference type="ARBA" id="ARBA00004123"/>
    </source>
</evidence>
<name>A0ABR1FYH0_AURAN</name>
<dbReference type="InterPro" id="IPR029404">
    <property type="entry name" value="CDIN1"/>
</dbReference>
<evidence type="ECO:0000256" key="4">
    <source>
        <dbReference type="ARBA" id="ARBA00023242"/>
    </source>
</evidence>
<evidence type="ECO:0000256" key="3">
    <source>
        <dbReference type="ARBA" id="ARBA00022490"/>
    </source>
</evidence>
<dbReference type="EMBL" id="JBBJCI010000203">
    <property type="protein sequence ID" value="KAK7241319.1"/>
    <property type="molecule type" value="Genomic_DNA"/>
</dbReference>
<gene>
    <name evidence="6" type="ORF">SO694_00050212</name>
</gene>
<protein>
    <recommendedName>
        <fullName evidence="5">CDAN1-interacting nuclease 1</fullName>
    </recommendedName>
</protein>
<evidence type="ECO:0000313" key="6">
    <source>
        <dbReference type="EMBL" id="KAK7241319.1"/>
    </source>
</evidence>
<evidence type="ECO:0000256" key="5">
    <source>
        <dbReference type="ARBA" id="ARBA00023480"/>
    </source>
</evidence>
<proteinExistence type="predicted"/>